<dbReference type="AlphaFoldDB" id="A0A9X2AVW7"/>
<protein>
    <submittedName>
        <fullName evidence="2">Uncharacterized protein</fullName>
    </submittedName>
</protein>
<evidence type="ECO:0000313" key="3">
    <source>
        <dbReference type="Proteomes" id="UP001139682"/>
    </source>
</evidence>
<reference evidence="2" key="1">
    <citation type="submission" date="2022-03" db="EMBL/GenBank/DDBJ databases">
        <title>Pseudomonas marianensis sp. nov., a marine bacterium isolated from deep-sea sediments of the Mariana Trench.</title>
        <authorList>
            <person name="Wei Y."/>
        </authorList>
    </citation>
    <scope>NUCLEOTIDE SEQUENCE</scope>
    <source>
        <strain evidence="2">PS1</strain>
    </source>
</reference>
<proteinExistence type="predicted"/>
<organism evidence="2 3">
    <name type="scientific">Stutzerimonas marianensis</name>
    <dbReference type="NCBI Taxonomy" id="2929513"/>
    <lineage>
        <taxon>Bacteria</taxon>
        <taxon>Pseudomonadati</taxon>
        <taxon>Pseudomonadota</taxon>
        <taxon>Gammaproteobacteria</taxon>
        <taxon>Pseudomonadales</taxon>
        <taxon>Pseudomonadaceae</taxon>
        <taxon>Stutzerimonas</taxon>
    </lineage>
</organism>
<gene>
    <name evidence="2" type="ORF">MST27_17050</name>
</gene>
<keyword evidence="3" id="KW-1185">Reference proteome</keyword>
<accession>A0A9X2AVW7</accession>
<evidence type="ECO:0000256" key="1">
    <source>
        <dbReference type="SAM" id="MobiDB-lite"/>
    </source>
</evidence>
<sequence>MTASAASAAITTAVPAGSGQEVLQASQNLFEHMAGRAQGMPQGASPNQIGDNLMSRLDGFIDRSRRFSERVDGGLVDQPPVAQAAAGDGLTRPAPATVAEPQVNQLMHSLSLMFDYSIETQMVVRGATQVSGSANTLLRGQ</sequence>
<name>A0A9X2AVW7_9GAMM</name>
<dbReference type="EMBL" id="JALGRD010000009">
    <property type="protein sequence ID" value="MCJ0975082.1"/>
    <property type="molecule type" value="Genomic_DNA"/>
</dbReference>
<evidence type="ECO:0000313" key="2">
    <source>
        <dbReference type="EMBL" id="MCJ0975082.1"/>
    </source>
</evidence>
<dbReference type="Proteomes" id="UP001139682">
    <property type="component" value="Unassembled WGS sequence"/>
</dbReference>
<feature type="region of interest" description="Disordered" evidence="1">
    <location>
        <begin position="71"/>
        <end position="95"/>
    </location>
</feature>
<comment type="caution">
    <text evidence="2">The sequence shown here is derived from an EMBL/GenBank/DDBJ whole genome shotgun (WGS) entry which is preliminary data.</text>
</comment>